<dbReference type="SUPFAM" id="SSF69279">
    <property type="entry name" value="Phage tail proteins"/>
    <property type="match status" value="1"/>
</dbReference>
<dbReference type="Gene3D" id="2.40.10.210">
    <property type="entry name" value="Phage tail proteins (gpFII-like)"/>
    <property type="match status" value="1"/>
</dbReference>
<dbReference type="AlphaFoldDB" id="A0A2A6Q106"/>
<dbReference type="EMBL" id="RRGJ01000052">
    <property type="protein sequence ID" value="TJQ08782.1"/>
    <property type="molecule type" value="Genomic_DNA"/>
</dbReference>
<evidence type="ECO:0000313" key="2">
    <source>
        <dbReference type="Proteomes" id="UP000309937"/>
    </source>
</evidence>
<dbReference type="Pfam" id="PF13856">
    <property type="entry name" value="Gifsy-2"/>
    <property type="match status" value="1"/>
</dbReference>
<reference evidence="1 2" key="1">
    <citation type="submission" date="2018-12" db="EMBL/GenBank/DDBJ databases">
        <title>Food and Water Safety Consortium.</title>
        <authorList>
            <person name="Tyson S."/>
            <person name="Peterson C.-L."/>
            <person name="Olson A."/>
            <person name="Tyler S."/>
            <person name="Cabral J."/>
            <person name="Lynch T."/>
            <person name="Knox N."/>
            <person name="Van Domselaar G."/>
            <person name="Graham M."/>
        </authorList>
    </citation>
    <scope>NUCLEOTIDE SEQUENCE [LARGE SCALE GENOMIC DNA]</scope>
    <source>
        <strain evidence="1 2">FWSEC0118</strain>
    </source>
</reference>
<name>A0A2A6Q106_ECOLX</name>
<evidence type="ECO:0000313" key="1">
    <source>
        <dbReference type="EMBL" id="TJQ08782.1"/>
    </source>
</evidence>
<accession>A0A2A6Q106</accession>
<dbReference type="Proteomes" id="UP000309937">
    <property type="component" value="Unassembled WGS sequence"/>
</dbReference>
<dbReference type="RefSeq" id="WP_086251869.1">
    <property type="nucleotide sequence ID" value="NZ_NEMS01000052.1"/>
</dbReference>
<organism evidence="1 2">
    <name type="scientific">Escherichia coli</name>
    <dbReference type="NCBI Taxonomy" id="562"/>
    <lineage>
        <taxon>Bacteria</taxon>
        <taxon>Pseudomonadati</taxon>
        <taxon>Pseudomonadota</taxon>
        <taxon>Gammaproteobacteria</taxon>
        <taxon>Enterobacterales</taxon>
        <taxon>Enterobacteriaceae</taxon>
        <taxon>Escherichia</taxon>
    </lineage>
</organism>
<gene>
    <name evidence="1" type="ORF">C9Z68_23000</name>
</gene>
<dbReference type="InterPro" id="IPR025601">
    <property type="entry name" value="ATP-bd_sugar_transptr-like"/>
</dbReference>
<sequence>MPDLFARMCSRMDLATVRMMGKTAEINGVVYDVIPEYESADMGALSGSQLSLVVFSAQYRPARDDVVVFDGRSLVVTRYDTYNGNPWIFVEQE</sequence>
<comment type="caution">
    <text evidence="1">The sequence shown here is derived from an EMBL/GenBank/DDBJ whole genome shotgun (WGS) entry which is preliminary data.</text>
</comment>
<protein>
    <submittedName>
        <fullName evidence="1">DNA breaking-rejoining protein</fullName>
    </submittedName>
</protein>
<proteinExistence type="predicted"/>